<reference evidence="1 2" key="1">
    <citation type="submission" date="2019-05" db="EMBL/GenBank/DDBJ databases">
        <title>Another draft genome of Portunus trituberculatus and its Hox gene families provides insights of decapod evolution.</title>
        <authorList>
            <person name="Jeong J.-H."/>
            <person name="Song I."/>
            <person name="Kim S."/>
            <person name="Choi T."/>
            <person name="Kim D."/>
            <person name="Ryu S."/>
            <person name="Kim W."/>
        </authorList>
    </citation>
    <scope>NUCLEOTIDE SEQUENCE [LARGE SCALE GENOMIC DNA]</scope>
    <source>
        <tissue evidence="1">Muscle</tissue>
    </source>
</reference>
<evidence type="ECO:0000313" key="1">
    <source>
        <dbReference type="EMBL" id="MPC78852.1"/>
    </source>
</evidence>
<dbReference type="EMBL" id="VSRR010049535">
    <property type="protein sequence ID" value="MPC78852.1"/>
    <property type="molecule type" value="Genomic_DNA"/>
</dbReference>
<protein>
    <submittedName>
        <fullName evidence="1">Transducin beta-like protein 2</fullName>
    </submittedName>
</protein>
<sequence length="138" mass="15381">MTHPSFPPTDRTVQIWTTKDFSLKEHKSVRGNIEFDYATKVCWSPDGKAVIIHKSVANTIEVYKLTKRPDGSPGSPQMSMTFPQGLSGVPSDLSPCLHLFNFSFNLCTLSAATISSLKPFQMSTILCGKLNFLMFPRH</sequence>
<comment type="caution">
    <text evidence="1">The sequence shown here is derived from an EMBL/GenBank/DDBJ whole genome shotgun (WGS) entry which is preliminary data.</text>
</comment>
<keyword evidence="2" id="KW-1185">Reference proteome</keyword>
<accession>A0A5B7I552</accession>
<evidence type="ECO:0000313" key="2">
    <source>
        <dbReference type="Proteomes" id="UP000324222"/>
    </source>
</evidence>
<organism evidence="1 2">
    <name type="scientific">Portunus trituberculatus</name>
    <name type="common">Swimming crab</name>
    <name type="synonym">Neptunus trituberculatus</name>
    <dbReference type="NCBI Taxonomy" id="210409"/>
    <lineage>
        <taxon>Eukaryota</taxon>
        <taxon>Metazoa</taxon>
        <taxon>Ecdysozoa</taxon>
        <taxon>Arthropoda</taxon>
        <taxon>Crustacea</taxon>
        <taxon>Multicrustacea</taxon>
        <taxon>Malacostraca</taxon>
        <taxon>Eumalacostraca</taxon>
        <taxon>Eucarida</taxon>
        <taxon>Decapoda</taxon>
        <taxon>Pleocyemata</taxon>
        <taxon>Brachyura</taxon>
        <taxon>Eubrachyura</taxon>
        <taxon>Portunoidea</taxon>
        <taxon>Portunidae</taxon>
        <taxon>Portuninae</taxon>
        <taxon>Portunus</taxon>
    </lineage>
</organism>
<name>A0A5B7I552_PORTR</name>
<dbReference type="PANTHER" id="PTHR44321:SF1">
    <property type="entry name" value="TRANSDUCIN BETA-LIKE PROTEIN 2"/>
    <property type="match status" value="1"/>
</dbReference>
<dbReference type="InterPro" id="IPR042410">
    <property type="entry name" value="WBSCR13"/>
</dbReference>
<gene>
    <name evidence="1" type="primary">TBL2</name>
    <name evidence="1" type="ORF">E2C01_073354</name>
</gene>
<proteinExistence type="predicted"/>
<dbReference type="SUPFAM" id="SSF117289">
    <property type="entry name" value="Nucleoporin domain"/>
    <property type="match status" value="1"/>
</dbReference>
<dbReference type="OrthoDB" id="200924at2759"/>
<dbReference type="PANTHER" id="PTHR44321">
    <property type="entry name" value="TRANSDUCIN BETA-LIKE PROTEIN 2"/>
    <property type="match status" value="1"/>
</dbReference>
<dbReference type="GO" id="GO:0005783">
    <property type="term" value="C:endoplasmic reticulum"/>
    <property type="evidence" value="ECO:0007669"/>
    <property type="project" value="TreeGrafter"/>
</dbReference>
<dbReference type="AlphaFoldDB" id="A0A5B7I552"/>
<dbReference type="GO" id="GO:0030968">
    <property type="term" value="P:endoplasmic reticulum unfolded protein response"/>
    <property type="evidence" value="ECO:0007669"/>
    <property type="project" value="TreeGrafter"/>
</dbReference>
<dbReference type="Proteomes" id="UP000324222">
    <property type="component" value="Unassembled WGS sequence"/>
</dbReference>